<dbReference type="EMBL" id="VUJW01000003">
    <property type="protein sequence ID" value="KAA1427592.1"/>
    <property type="molecule type" value="Genomic_DNA"/>
</dbReference>
<dbReference type="AlphaFoldDB" id="A0A5B1M3U9"/>
<reference evidence="1 2" key="1">
    <citation type="submission" date="2019-09" db="EMBL/GenBank/DDBJ databases">
        <title>Nocardioides panacisoli sp. nov., isolated from the soil of a ginseng field.</title>
        <authorList>
            <person name="Cho C."/>
        </authorList>
    </citation>
    <scope>NUCLEOTIDE SEQUENCE [LARGE SCALE GENOMIC DNA]</scope>
    <source>
        <strain evidence="1 2">BN140041</strain>
    </source>
</reference>
<proteinExistence type="predicted"/>
<evidence type="ECO:0000313" key="1">
    <source>
        <dbReference type="EMBL" id="KAA1427592.1"/>
    </source>
</evidence>
<dbReference type="InterPro" id="IPR029063">
    <property type="entry name" value="SAM-dependent_MTases_sf"/>
</dbReference>
<dbReference type="SUPFAM" id="SSF53335">
    <property type="entry name" value="S-adenosyl-L-methionine-dependent methyltransferases"/>
    <property type="match status" value="1"/>
</dbReference>
<protein>
    <submittedName>
        <fullName evidence="1">Class I SAM-dependent methyltransferase</fullName>
    </submittedName>
</protein>
<comment type="caution">
    <text evidence="1">The sequence shown here is derived from an EMBL/GenBank/DDBJ whole genome shotgun (WGS) entry which is preliminary data.</text>
</comment>
<sequence>MANTDWSAWHDAYAAPGSGLSDRLAAVRSQIDRVLDTTAPNPLRVVSACAGDGRDLLGVLARRSDAGRVTALLVEYDAVLAARARQTAAPLPARVEVRQADAAQSDVYSDAVPVDLLLLCGIFGNISDRDVRRTVEAARQLSAPGAEVIWTRHRGEPDLTPSIREWFAAAGFEELAFVAPESDTWSVGVHRLVAPPRPLEPGRHWFTFLR</sequence>
<dbReference type="GO" id="GO:0032259">
    <property type="term" value="P:methylation"/>
    <property type="evidence" value="ECO:0007669"/>
    <property type="project" value="UniProtKB-KW"/>
</dbReference>
<keyword evidence="1" id="KW-0808">Transferase</keyword>
<organism evidence="1 2">
    <name type="scientific">Nocardioides antri</name>
    <dbReference type="NCBI Taxonomy" id="2607659"/>
    <lineage>
        <taxon>Bacteria</taxon>
        <taxon>Bacillati</taxon>
        <taxon>Actinomycetota</taxon>
        <taxon>Actinomycetes</taxon>
        <taxon>Propionibacteriales</taxon>
        <taxon>Nocardioidaceae</taxon>
        <taxon>Nocardioides</taxon>
    </lineage>
</organism>
<keyword evidence="2" id="KW-1185">Reference proteome</keyword>
<dbReference type="Proteomes" id="UP000324351">
    <property type="component" value="Unassembled WGS sequence"/>
</dbReference>
<name>A0A5B1M3U9_9ACTN</name>
<dbReference type="GO" id="GO:0008168">
    <property type="term" value="F:methyltransferase activity"/>
    <property type="evidence" value="ECO:0007669"/>
    <property type="project" value="UniProtKB-KW"/>
</dbReference>
<keyword evidence="1" id="KW-0489">Methyltransferase</keyword>
<evidence type="ECO:0000313" key="2">
    <source>
        <dbReference type="Proteomes" id="UP000324351"/>
    </source>
</evidence>
<dbReference type="Gene3D" id="3.40.50.150">
    <property type="entry name" value="Vaccinia Virus protein VP39"/>
    <property type="match status" value="1"/>
</dbReference>
<gene>
    <name evidence="1" type="ORF">F0U47_09060</name>
</gene>
<accession>A0A5B1M3U9</accession>
<reference evidence="1 2" key="2">
    <citation type="submission" date="2019-09" db="EMBL/GenBank/DDBJ databases">
        <authorList>
            <person name="Jin C."/>
        </authorList>
    </citation>
    <scope>NUCLEOTIDE SEQUENCE [LARGE SCALE GENOMIC DNA]</scope>
    <source>
        <strain evidence="1 2">BN140041</strain>
    </source>
</reference>
<dbReference type="RefSeq" id="WP_149749956.1">
    <property type="nucleotide sequence ID" value="NZ_VUJW01000003.1"/>
</dbReference>